<organism evidence="3 4">
    <name type="scientific">Babesia divergens</name>
    <dbReference type="NCBI Taxonomy" id="32595"/>
    <lineage>
        <taxon>Eukaryota</taxon>
        <taxon>Sar</taxon>
        <taxon>Alveolata</taxon>
        <taxon>Apicomplexa</taxon>
        <taxon>Aconoidasida</taxon>
        <taxon>Piroplasmida</taxon>
        <taxon>Babesiidae</taxon>
        <taxon>Babesia</taxon>
    </lineage>
</organism>
<dbReference type="AlphaFoldDB" id="A0AAD9GDB6"/>
<dbReference type="Proteomes" id="UP001195914">
    <property type="component" value="Unassembled WGS sequence"/>
</dbReference>
<evidence type="ECO:0000256" key="2">
    <source>
        <dbReference type="SAM" id="SignalP"/>
    </source>
</evidence>
<accession>A0AAD9GDB6</accession>
<feature type="chain" id="PRO_5042123614" evidence="2">
    <location>
        <begin position="26"/>
        <end position="253"/>
    </location>
</feature>
<feature type="region of interest" description="Disordered" evidence="1">
    <location>
        <begin position="137"/>
        <end position="167"/>
    </location>
</feature>
<evidence type="ECO:0000313" key="4">
    <source>
        <dbReference type="Proteomes" id="UP001195914"/>
    </source>
</evidence>
<feature type="compositionally biased region" description="Basic residues" evidence="1">
    <location>
        <begin position="147"/>
        <end position="165"/>
    </location>
</feature>
<protein>
    <submittedName>
        <fullName evidence="3">Membrane protein</fullName>
    </submittedName>
</protein>
<dbReference type="EMBL" id="JAHBMH010000044">
    <property type="protein sequence ID" value="KAK1936317.1"/>
    <property type="molecule type" value="Genomic_DNA"/>
</dbReference>
<keyword evidence="4" id="KW-1185">Reference proteome</keyword>
<gene>
    <name evidence="3" type="ORF">X943_002726</name>
</gene>
<sequence length="253" mass="27791">MNKPLSNVSFWSLTILVNCIGLSLGVEGLKVNIVLDGSVYEENIQGDMCSLIDAADNAIIGSSKPFSSISVVPEHWSLYLKDTAIPVLDCAKNDELLLSLNLQDGDYVYLLRNESAYLDPVYAAEYIKTFAKRFAEHIRPPHPHPSSTKKTKSKSRTKHKKRKPAKANNDVLLHTVGAIAKSLISGGLVEAFGLNEIGKSDASTLNSNDSENDKKNEDHIGQMQLLAGLLSAFSNANQDDKPKEYNNTLNEEF</sequence>
<feature type="signal peptide" evidence="2">
    <location>
        <begin position="1"/>
        <end position="25"/>
    </location>
</feature>
<keyword evidence="2" id="KW-0732">Signal</keyword>
<reference evidence="3" key="1">
    <citation type="journal article" date="2014" name="Nucleic Acids Res.">
        <title>The evolutionary dynamics of variant antigen genes in Babesia reveal a history of genomic innovation underlying host-parasite interaction.</title>
        <authorList>
            <person name="Jackson A.P."/>
            <person name="Otto T.D."/>
            <person name="Darby A."/>
            <person name="Ramaprasad A."/>
            <person name="Xia D."/>
            <person name="Echaide I.E."/>
            <person name="Farber M."/>
            <person name="Gahlot S."/>
            <person name="Gamble J."/>
            <person name="Gupta D."/>
            <person name="Gupta Y."/>
            <person name="Jackson L."/>
            <person name="Malandrin L."/>
            <person name="Malas T.B."/>
            <person name="Moussa E."/>
            <person name="Nair M."/>
            <person name="Reid A.J."/>
            <person name="Sanders M."/>
            <person name="Sharma J."/>
            <person name="Tracey A."/>
            <person name="Quail M.A."/>
            <person name="Weir W."/>
            <person name="Wastling J.M."/>
            <person name="Hall N."/>
            <person name="Willadsen P."/>
            <person name="Lingelbach K."/>
            <person name="Shiels B."/>
            <person name="Tait A."/>
            <person name="Berriman M."/>
            <person name="Allred D.R."/>
            <person name="Pain A."/>
        </authorList>
    </citation>
    <scope>NUCLEOTIDE SEQUENCE</scope>
    <source>
        <strain evidence="3">1802A</strain>
    </source>
</reference>
<evidence type="ECO:0000256" key="1">
    <source>
        <dbReference type="SAM" id="MobiDB-lite"/>
    </source>
</evidence>
<comment type="caution">
    <text evidence="3">The sequence shown here is derived from an EMBL/GenBank/DDBJ whole genome shotgun (WGS) entry which is preliminary data.</text>
</comment>
<evidence type="ECO:0000313" key="3">
    <source>
        <dbReference type="EMBL" id="KAK1936317.1"/>
    </source>
</evidence>
<proteinExistence type="predicted"/>
<reference evidence="3" key="2">
    <citation type="submission" date="2021-05" db="EMBL/GenBank/DDBJ databases">
        <authorList>
            <person name="Pain A."/>
        </authorList>
    </citation>
    <scope>NUCLEOTIDE SEQUENCE</scope>
    <source>
        <strain evidence="3">1802A</strain>
    </source>
</reference>
<name>A0AAD9GDB6_BABDI</name>